<dbReference type="EMBL" id="HACG01035709">
    <property type="protein sequence ID" value="CEK82574.1"/>
    <property type="molecule type" value="Transcribed_RNA"/>
</dbReference>
<proteinExistence type="predicted"/>
<dbReference type="AlphaFoldDB" id="A0A0B7ARF3"/>
<dbReference type="EMBL" id="HACG01035708">
    <property type="protein sequence ID" value="CEK82573.1"/>
    <property type="molecule type" value="Transcribed_RNA"/>
</dbReference>
<accession>A0A0B7ARF3</accession>
<organism evidence="3">
    <name type="scientific">Arion vulgaris</name>
    <dbReference type="NCBI Taxonomy" id="1028688"/>
    <lineage>
        <taxon>Eukaryota</taxon>
        <taxon>Metazoa</taxon>
        <taxon>Spiralia</taxon>
        <taxon>Lophotrochozoa</taxon>
        <taxon>Mollusca</taxon>
        <taxon>Gastropoda</taxon>
        <taxon>Heterobranchia</taxon>
        <taxon>Euthyneura</taxon>
        <taxon>Panpulmonata</taxon>
        <taxon>Eupulmonata</taxon>
        <taxon>Stylommatophora</taxon>
        <taxon>Helicina</taxon>
        <taxon>Arionoidea</taxon>
        <taxon>Arionidae</taxon>
        <taxon>Arion</taxon>
    </lineage>
</organism>
<sequence>MDNNNHSTTTSLTSLHHSITMEEVMEEPTIQPKAMIGGETKLPGCICRFD</sequence>
<evidence type="ECO:0000313" key="3">
    <source>
        <dbReference type="EMBL" id="CEK82576.1"/>
    </source>
</evidence>
<name>A0A0B7ARF3_9EUPU</name>
<evidence type="ECO:0000313" key="2">
    <source>
        <dbReference type="EMBL" id="CEK82574.1"/>
    </source>
</evidence>
<gene>
    <name evidence="3" type="primary">ORF132347</name>
    <name evidence="1" type="synonym">ORF132329</name>
    <name evidence="2" type="synonym">ORF132337</name>
</gene>
<evidence type="ECO:0000313" key="1">
    <source>
        <dbReference type="EMBL" id="CEK82573.1"/>
    </source>
</evidence>
<dbReference type="EMBL" id="HACG01035711">
    <property type="protein sequence ID" value="CEK82576.1"/>
    <property type="molecule type" value="Transcribed_RNA"/>
</dbReference>
<protein>
    <submittedName>
        <fullName evidence="3">Uncharacterized protein</fullName>
    </submittedName>
</protein>
<reference evidence="3" key="1">
    <citation type="submission" date="2014-12" db="EMBL/GenBank/DDBJ databases">
        <title>Insight into the proteome of Arion vulgaris.</title>
        <authorList>
            <person name="Aradska J."/>
            <person name="Bulat T."/>
            <person name="Smidak R."/>
            <person name="Sarate P."/>
            <person name="Gangsoo J."/>
            <person name="Sialana F."/>
            <person name="Bilban M."/>
            <person name="Lubec G."/>
        </authorList>
    </citation>
    <scope>NUCLEOTIDE SEQUENCE</scope>
    <source>
        <tissue evidence="3">Skin</tissue>
    </source>
</reference>